<keyword evidence="3" id="KW-1185">Reference proteome</keyword>
<organism evidence="2 3">
    <name type="scientific">Sphaeroforma arctica JP610</name>
    <dbReference type="NCBI Taxonomy" id="667725"/>
    <lineage>
        <taxon>Eukaryota</taxon>
        <taxon>Ichthyosporea</taxon>
        <taxon>Ichthyophonida</taxon>
        <taxon>Sphaeroforma</taxon>
    </lineage>
</organism>
<dbReference type="GeneID" id="25910254"/>
<dbReference type="RefSeq" id="XP_014151704.1">
    <property type="nucleotide sequence ID" value="XM_014296229.1"/>
</dbReference>
<dbReference type="AlphaFoldDB" id="A0A0L0FLZ8"/>
<dbReference type="EMBL" id="KQ242627">
    <property type="protein sequence ID" value="KNC77802.1"/>
    <property type="molecule type" value="Genomic_DNA"/>
</dbReference>
<gene>
    <name evidence="2" type="ORF">SARC_09750</name>
</gene>
<accession>A0A0L0FLZ8</accession>
<feature type="region of interest" description="Disordered" evidence="1">
    <location>
        <begin position="62"/>
        <end position="91"/>
    </location>
</feature>
<evidence type="ECO:0000313" key="2">
    <source>
        <dbReference type="EMBL" id="KNC77802.1"/>
    </source>
</evidence>
<evidence type="ECO:0000313" key="3">
    <source>
        <dbReference type="Proteomes" id="UP000054560"/>
    </source>
</evidence>
<proteinExistence type="predicted"/>
<sequence>MLERVFGELDRDVQYELTDDAKELLHVVWDAQVLAFANSGNFRARVQDTGLVDQARYWRGLGRNRSGRPSTVLERPGAQQARSTRHGIEEA</sequence>
<name>A0A0L0FLZ8_9EUKA</name>
<protein>
    <submittedName>
        <fullName evidence="2">Uncharacterized protein</fullName>
    </submittedName>
</protein>
<evidence type="ECO:0000256" key="1">
    <source>
        <dbReference type="SAM" id="MobiDB-lite"/>
    </source>
</evidence>
<reference evidence="2 3" key="1">
    <citation type="submission" date="2011-02" db="EMBL/GenBank/DDBJ databases">
        <title>The Genome Sequence of Sphaeroforma arctica JP610.</title>
        <authorList>
            <consortium name="The Broad Institute Genome Sequencing Platform"/>
            <person name="Russ C."/>
            <person name="Cuomo C."/>
            <person name="Young S.K."/>
            <person name="Zeng Q."/>
            <person name="Gargeya S."/>
            <person name="Alvarado L."/>
            <person name="Berlin A."/>
            <person name="Chapman S.B."/>
            <person name="Chen Z."/>
            <person name="Freedman E."/>
            <person name="Gellesch M."/>
            <person name="Goldberg J."/>
            <person name="Griggs A."/>
            <person name="Gujja S."/>
            <person name="Heilman E."/>
            <person name="Heiman D."/>
            <person name="Howarth C."/>
            <person name="Mehta T."/>
            <person name="Neiman D."/>
            <person name="Pearson M."/>
            <person name="Roberts A."/>
            <person name="Saif S."/>
            <person name="Shea T."/>
            <person name="Shenoy N."/>
            <person name="Sisk P."/>
            <person name="Stolte C."/>
            <person name="Sykes S."/>
            <person name="White J."/>
            <person name="Yandava C."/>
            <person name="Burger G."/>
            <person name="Gray M.W."/>
            <person name="Holland P.W.H."/>
            <person name="King N."/>
            <person name="Lang F.B.F."/>
            <person name="Roger A.J."/>
            <person name="Ruiz-Trillo I."/>
            <person name="Haas B."/>
            <person name="Nusbaum C."/>
            <person name="Birren B."/>
        </authorList>
    </citation>
    <scope>NUCLEOTIDE SEQUENCE [LARGE SCALE GENOMIC DNA]</scope>
    <source>
        <strain evidence="2 3">JP610</strain>
    </source>
</reference>
<dbReference type="Proteomes" id="UP000054560">
    <property type="component" value="Unassembled WGS sequence"/>
</dbReference>